<feature type="domain" description="RGS" evidence="2">
    <location>
        <begin position="983"/>
        <end position="1089"/>
    </location>
</feature>
<feature type="compositionally biased region" description="Polar residues" evidence="1">
    <location>
        <begin position="311"/>
        <end position="325"/>
    </location>
</feature>
<feature type="domain" description="RGS" evidence="2">
    <location>
        <begin position="813"/>
        <end position="873"/>
    </location>
</feature>
<dbReference type="InterPro" id="IPR036305">
    <property type="entry name" value="RGS_sf"/>
</dbReference>
<feature type="region of interest" description="Disordered" evidence="1">
    <location>
        <begin position="303"/>
        <end position="371"/>
    </location>
</feature>
<dbReference type="GO" id="GO:0009966">
    <property type="term" value="P:regulation of signal transduction"/>
    <property type="evidence" value="ECO:0007669"/>
    <property type="project" value="InterPro"/>
</dbReference>
<name>A0A9Q1E2F4_CONCO</name>
<dbReference type="SMART" id="SM00315">
    <property type="entry name" value="RGS"/>
    <property type="match status" value="2"/>
</dbReference>
<dbReference type="GO" id="GO:0001965">
    <property type="term" value="F:G-protein alpha-subunit binding"/>
    <property type="evidence" value="ECO:0007669"/>
    <property type="project" value="InterPro"/>
</dbReference>
<dbReference type="Gene3D" id="1.10.167.10">
    <property type="entry name" value="Regulator of G-protein Signalling 4, domain 2"/>
    <property type="match status" value="3"/>
</dbReference>
<organism evidence="3 4">
    <name type="scientific">Conger conger</name>
    <name type="common">Conger eel</name>
    <name type="synonym">Muraena conger</name>
    <dbReference type="NCBI Taxonomy" id="82655"/>
    <lineage>
        <taxon>Eukaryota</taxon>
        <taxon>Metazoa</taxon>
        <taxon>Chordata</taxon>
        <taxon>Craniata</taxon>
        <taxon>Vertebrata</taxon>
        <taxon>Euteleostomi</taxon>
        <taxon>Actinopterygii</taxon>
        <taxon>Neopterygii</taxon>
        <taxon>Teleostei</taxon>
        <taxon>Anguilliformes</taxon>
        <taxon>Congridae</taxon>
        <taxon>Conger</taxon>
    </lineage>
</organism>
<feature type="compositionally biased region" description="Polar residues" evidence="1">
    <location>
        <begin position="212"/>
        <end position="229"/>
    </location>
</feature>
<feature type="domain" description="RGS" evidence="2">
    <location>
        <begin position="641"/>
        <end position="733"/>
    </location>
</feature>
<dbReference type="EMBL" id="JAFJMO010000001">
    <property type="protein sequence ID" value="KAJ8288377.1"/>
    <property type="molecule type" value="Genomic_DNA"/>
</dbReference>
<dbReference type="AlphaFoldDB" id="A0A9Q1E2F4"/>
<feature type="region of interest" description="Disordered" evidence="1">
    <location>
        <begin position="1195"/>
        <end position="1222"/>
    </location>
</feature>
<gene>
    <name evidence="3" type="ORF">COCON_G00010360</name>
</gene>
<feature type="compositionally biased region" description="Acidic residues" evidence="1">
    <location>
        <begin position="358"/>
        <end position="371"/>
    </location>
</feature>
<dbReference type="GO" id="GO:0005634">
    <property type="term" value="C:nucleus"/>
    <property type="evidence" value="ECO:0007669"/>
    <property type="project" value="TreeGrafter"/>
</dbReference>
<feature type="compositionally biased region" description="Polar residues" evidence="1">
    <location>
        <begin position="536"/>
        <end position="546"/>
    </location>
</feature>
<protein>
    <recommendedName>
        <fullName evidence="2">RGS domain-containing protein</fullName>
    </recommendedName>
</protein>
<dbReference type="PROSITE" id="PS50132">
    <property type="entry name" value="RGS"/>
    <property type="match status" value="3"/>
</dbReference>
<accession>A0A9Q1E2F4</accession>
<dbReference type="Proteomes" id="UP001152803">
    <property type="component" value="Unassembled WGS sequence"/>
</dbReference>
<dbReference type="InterPro" id="IPR042651">
    <property type="entry name" value="Rgs22"/>
</dbReference>
<evidence type="ECO:0000313" key="3">
    <source>
        <dbReference type="EMBL" id="KAJ8288377.1"/>
    </source>
</evidence>
<dbReference type="OrthoDB" id="10013157at2759"/>
<dbReference type="CDD" id="cd08725">
    <property type="entry name" value="RGS_RGS22_4"/>
    <property type="match status" value="1"/>
</dbReference>
<dbReference type="InterPro" id="IPR044926">
    <property type="entry name" value="RGS_subdomain_2"/>
</dbReference>
<dbReference type="Pfam" id="PF00615">
    <property type="entry name" value="RGS"/>
    <property type="match status" value="3"/>
</dbReference>
<dbReference type="InterPro" id="IPR016137">
    <property type="entry name" value="RGS"/>
</dbReference>
<dbReference type="PANTHER" id="PTHR46583:SF1">
    <property type="entry name" value="REGULATOR OF G-PROTEIN SIGNALING 22"/>
    <property type="match status" value="1"/>
</dbReference>
<proteinExistence type="predicted"/>
<dbReference type="InterPro" id="IPR048074">
    <property type="entry name" value="RGS22_RGS_fourth"/>
</dbReference>
<dbReference type="GO" id="GO:0005737">
    <property type="term" value="C:cytoplasm"/>
    <property type="evidence" value="ECO:0007669"/>
    <property type="project" value="TreeGrafter"/>
</dbReference>
<feature type="region of interest" description="Disordered" evidence="1">
    <location>
        <begin position="157"/>
        <end position="184"/>
    </location>
</feature>
<feature type="region of interest" description="Disordered" evidence="1">
    <location>
        <begin position="576"/>
        <end position="596"/>
    </location>
</feature>
<feature type="region of interest" description="Disordered" evidence="1">
    <location>
        <begin position="212"/>
        <end position="260"/>
    </location>
</feature>
<dbReference type="PANTHER" id="PTHR46583">
    <property type="entry name" value="REGULATOR OF G-PROTEIN SIGNALING 22"/>
    <property type="match status" value="1"/>
</dbReference>
<feature type="region of interest" description="Disordered" evidence="1">
    <location>
        <begin position="1119"/>
        <end position="1174"/>
    </location>
</feature>
<feature type="region of interest" description="Disordered" evidence="1">
    <location>
        <begin position="536"/>
        <end position="558"/>
    </location>
</feature>
<evidence type="ECO:0000256" key="1">
    <source>
        <dbReference type="SAM" id="MobiDB-lite"/>
    </source>
</evidence>
<sequence length="1222" mass="140087">MLGKIVTTEPPDISNDNFEEQLATDDLLVHYFNDFLSLPVFYEAVRYNKESGIFEVVTAAAESLTQQIRSAILEYRSKLLNEAELSYSPMIDNSYTVLCLDREQGIQWIKRERLPLFLWSDCYFEYRLAKLLSQVDSSCLGRRLQVDSTYRPWAVTSDGRPASVPVQNDDETLPRIQGSTTQSRDWLTLTNQSQGSLSTQSITIPVQPLSVSSQDTLSPTTADITNDLFSTPPTSRDPDSPKDTVECKRTKQSQSLGEARVVRIKETRFAEPQRSRSAPHTLTASDLEDCARSVVRQVLDNAVSELEPGSPSAQGESGSKGSPRTQETEAKPGQPAGSHTEARIDGPPATEHAQKAEESEDSELGDETEEIDDEVGLSGIHGTQMALQDFKSFLQGTPGVNLFHLWMDIERLQSHQNKSSKNRHLIQMRSQYLLGSGRYALTVEVLSRLGLASTPCWTEDKLHLTQPRITEVLLLYWWPRFCTAQSEEGVTASLRLWRDRQLRPPTGIDPSPRTVTLLPLRPASCSPRLTCSSSQQMLDSKQTSVGPHTHRAGSSCPKPLWENLHPVSSRSVPTMHWASRTRSQSANQKSSLSPLSLSFTRTPPLTKQLMSDGSCSPFLGGRRMERMLQALQSEMRSGLCFTHFCESSRNQLWANSIHFWTELQDYHRLFYQNGLDPYRVQQQAQLLYSVYLSPGARMTVGVDEESRREVQACLTPPFEELFDLAEEHVLTLLFDPWTMMTARDRATYEKVDLWDDTRRIQTTHYRKLQVLHRKLLRRLNECVPERRPPPPPPEVPTEPDLWAQVPEQFRSYRLGSVLRHRLELQHFHSFLEEHFASMDLMCWLDIEQYKRLPQKDRAEREERSKDIRSRYISRKYFFGPNSPASREQQEEVIRLGGGWGRILHCRLLGAALAEEVQNHVKRRIEKKWLPLFLAMPEFAERQKVKSQVDDVVEDQLFLRHRKKREVWKHVDGTWMTSSKEILAFRRALLNPVTCHQFQRYVSLKGDFLENGVLFWLEVQRYKNLFHSHCDEATIQQKVILITNSFINSPIPPALQIDIPAEQARDILERRRELGPYVFREAQMTVFNQLFKLWPEFLSFRTNVGEEHVLSMLEGRKEKQREKLLRRRREEERRAQEEAEKQKSSLADGLFEDGGSVFGGSQEGETGRENGVPAYPPPLVSWSYSKYISALEQEQALLQSHTQLDRGSPPPPRPQEQVPPGTV</sequence>
<comment type="caution">
    <text evidence="3">The sequence shown here is derived from an EMBL/GenBank/DDBJ whole genome shotgun (WGS) entry which is preliminary data.</text>
</comment>
<dbReference type="SUPFAM" id="SSF48097">
    <property type="entry name" value="Regulator of G-protein signaling, RGS"/>
    <property type="match status" value="4"/>
</dbReference>
<reference evidence="3" key="1">
    <citation type="journal article" date="2023" name="Science">
        <title>Genome structures resolve the early diversification of teleost fishes.</title>
        <authorList>
            <person name="Parey E."/>
            <person name="Louis A."/>
            <person name="Montfort J."/>
            <person name="Bouchez O."/>
            <person name="Roques C."/>
            <person name="Iampietro C."/>
            <person name="Lluch J."/>
            <person name="Castinel A."/>
            <person name="Donnadieu C."/>
            <person name="Desvignes T."/>
            <person name="Floi Bucao C."/>
            <person name="Jouanno E."/>
            <person name="Wen M."/>
            <person name="Mejri S."/>
            <person name="Dirks R."/>
            <person name="Jansen H."/>
            <person name="Henkel C."/>
            <person name="Chen W.J."/>
            <person name="Zahm M."/>
            <person name="Cabau C."/>
            <person name="Klopp C."/>
            <person name="Thompson A.W."/>
            <person name="Robinson-Rechavi M."/>
            <person name="Braasch I."/>
            <person name="Lecointre G."/>
            <person name="Bobe J."/>
            <person name="Postlethwait J.H."/>
            <person name="Berthelot C."/>
            <person name="Roest Crollius H."/>
            <person name="Guiguen Y."/>
        </authorList>
    </citation>
    <scope>NUCLEOTIDE SEQUENCE</scope>
    <source>
        <strain evidence="3">Concon-B</strain>
    </source>
</reference>
<keyword evidence="4" id="KW-1185">Reference proteome</keyword>
<feature type="compositionally biased region" description="Polar residues" evidence="1">
    <location>
        <begin position="580"/>
        <end position="596"/>
    </location>
</feature>
<feature type="compositionally biased region" description="Basic and acidic residues" evidence="1">
    <location>
        <begin position="1119"/>
        <end position="1142"/>
    </location>
</feature>
<evidence type="ECO:0000259" key="2">
    <source>
        <dbReference type="PROSITE" id="PS50132"/>
    </source>
</evidence>
<evidence type="ECO:0000313" key="4">
    <source>
        <dbReference type="Proteomes" id="UP001152803"/>
    </source>
</evidence>
<feature type="compositionally biased region" description="Basic and acidic residues" evidence="1">
    <location>
        <begin position="236"/>
        <end position="249"/>
    </location>
</feature>